<dbReference type="CDD" id="cd06571">
    <property type="entry name" value="Bac_DnaA_C"/>
    <property type="match status" value="1"/>
</dbReference>
<dbReference type="GO" id="GO:0006275">
    <property type="term" value="P:regulation of DNA replication"/>
    <property type="evidence" value="ECO:0007669"/>
    <property type="project" value="InterPro"/>
</dbReference>
<gene>
    <name evidence="10" type="ORF">MNBD_NITROSPIRAE02-1345</name>
</gene>
<keyword evidence="2" id="KW-0963">Cytoplasm</keyword>
<evidence type="ECO:0000256" key="4">
    <source>
        <dbReference type="ARBA" id="ARBA00022741"/>
    </source>
</evidence>
<dbReference type="InterPro" id="IPR024633">
    <property type="entry name" value="DnaA_N_dom"/>
</dbReference>
<dbReference type="InterPro" id="IPR013317">
    <property type="entry name" value="DnaA_dom"/>
</dbReference>
<proteinExistence type="inferred from homology"/>
<evidence type="ECO:0000256" key="2">
    <source>
        <dbReference type="ARBA" id="ARBA00022490"/>
    </source>
</evidence>
<dbReference type="SMART" id="SM00382">
    <property type="entry name" value="AAA"/>
    <property type="match status" value="1"/>
</dbReference>
<keyword evidence="3" id="KW-0235">DNA replication</keyword>
<dbReference type="SUPFAM" id="SSF52540">
    <property type="entry name" value="P-loop containing nucleoside triphosphate hydrolases"/>
    <property type="match status" value="1"/>
</dbReference>
<evidence type="ECO:0000256" key="6">
    <source>
        <dbReference type="ARBA" id="ARBA00023121"/>
    </source>
</evidence>
<dbReference type="PRINTS" id="PR00051">
    <property type="entry name" value="DNAA"/>
</dbReference>
<feature type="domain" description="Chromosomal replication initiator DnaA C-terminal" evidence="9">
    <location>
        <begin position="351"/>
        <end position="420"/>
    </location>
</feature>
<dbReference type="Pfam" id="PF08299">
    <property type="entry name" value="Bac_DnaA_C"/>
    <property type="match status" value="1"/>
</dbReference>
<dbReference type="NCBIfam" id="TIGR00362">
    <property type="entry name" value="DnaA"/>
    <property type="match status" value="1"/>
</dbReference>
<dbReference type="Gene3D" id="3.30.300.180">
    <property type="match status" value="1"/>
</dbReference>
<dbReference type="GO" id="GO:0005524">
    <property type="term" value="F:ATP binding"/>
    <property type="evidence" value="ECO:0007669"/>
    <property type="project" value="UniProtKB-KW"/>
</dbReference>
<feature type="domain" description="AAA+ ATPase" evidence="8">
    <location>
        <begin position="140"/>
        <end position="272"/>
    </location>
</feature>
<dbReference type="PANTHER" id="PTHR30050:SF2">
    <property type="entry name" value="CHROMOSOMAL REPLICATION INITIATOR PROTEIN DNAA"/>
    <property type="match status" value="1"/>
</dbReference>
<dbReference type="Gene3D" id="3.40.50.300">
    <property type="entry name" value="P-loop containing nucleotide triphosphate hydrolases"/>
    <property type="match status" value="1"/>
</dbReference>
<evidence type="ECO:0000259" key="8">
    <source>
        <dbReference type="SMART" id="SM00382"/>
    </source>
</evidence>
<dbReference type="InterPro" id="IPR001957">
    <property type="entry name" value="Chromosome_initiator_DnaA"/>
</dbReference>
<organism evidence="10">
    <name type="scientific">hydrothermal vent metagenome</name>
    <dbReference type="NCBI Taxonomy" id="652676"/>
    <lineage>
        <taxon>unclassified sequences</taxon>
        <taxon>metagenomes</taxon>
        <taxon>ecological metagenomes</taxon>
    </lineage>
</organism>
<dbReference type="GO" id="GO:0003688">
    <property type="term" value="F:DNA replication origin binding"/>
    <property type="evidence" value="ECO:0007669"/>
    <property type="project" value="InterPro"/>
</dbReference>
<dbReference type="InterPro" id="IPR020591">
    <property type="entry name" value="Chromosome_initiator_DnaA-like"/>
</dbReference>
<dbReference type="FunFam" id="3.40.50.300:FF:000668">
    <property type="entry name" value="Chromosomal replication initiator protein DnaA"/>
    <property type="match status" value="1"/>
</dbReference>
<dbReference type="InterPro" id="IPR010921">
    <property type="entry name" value="Trp_repressor/repl_initiator"/>
</dbReference>
<evidence type="ECO:0000256" key="7">
    <source>
        <dbReference type="ARBA" id="ARBA00023125"/>
    </source>
</evidence>
<keyword evidence="4" id="KW-0547">Nucleotide-binding</keyword>
<dbReference type="CDD" id="cd00009">
    <property type="entry name" value="AAA"/>
    <property type="match status" value="1"/>
</dbReference>
<dbReference type="Pfam" id="PF00308">
    <property type="entry name" value="Bac_DnaA"/>
    <property type="match status" value="1"/>
</dbReference>
<evidence type="ECO:0000256" key="5">
    <source>
        <dbReference type="ARBA" id="ARBA00022840"/>
    </source>
</evidence>
<comment type="similarity">
    <text evidence="1">Belongs to the DnaA family.</text>
</comment>
<dbReference type="InterPro" id="IPR038454">
    <property type="entry name" value="DnaA_N_sf"/>
</dbReference>
<dbReference type="FunFam" id="1.10.8.60:FF:000003">
    <property type="entry name" value="Chromosomal replication initiator protein DnaA"/>
    <property type="match status" value="1"/>
</dbReference>
<dbReference type="PANTHER" id="PTHR30050">
    <property type="entry name" value="CHROMOSOMAL REPLICATION INITIATOR PROTEIN DNAA"/>
    <property type="match status" value="1"/>
</dbReference>
<dbReference type="Gene3D" id="1.10.1750.10">
    <property type="match status" value="1"/>
</dbReference>
<reference evidence="10" key="1">
    <citation type="submission" date="2018-06" db="EMBL/GenBank/DDBJ databases">
        <authorList>
            <person name="Zhirakovskaya E."/>
        </authorList>
    </citation>
    <scope>NUCLEOTIDE SEQUENCE</scope>
</reference>
<dbReference type="PROSITE" id="PS01008">
    <property type="entry name" value="DNAA"/>
    <property type="match status" value="1"/>
</dbReference>
<keyword evidence="7" id="KW-0238">DNA-binding</keyword>
<dbReference type="InterPro" id="IPR027417">
    <property type="entry name" value="P-loop_NTPase"/>
</dbReference>
<dbReference type="AlphaFoldDB" id="A0A3B1D1N8"/>
<dbReference type="EMBL" id="UOGH01000175">
    <property type="protein sequence ID" value="VAX30693.1"/>
    <property type="molecule type" value="Genomic_DNA"/>
</dbReference>
<evidence type="ECO:0000256" key="3">
    <source>
        <dbReference type="ARBA" id="ARBA00022705"/>
    </source>
</evidence>
<evidence type="ECO:0000259" key="9">
    <source>
        <dbReference type="SMART" id="SM00760"/>
    </source>
</evidence>
<dbReference type="Gene3D" id="1.10.8.60">
    <property type="match status" value="1"/>
</dbReference>
<dbReference type="InterPro" id="IPR018312">
    <property type="entry name" value="Chromosome_initiator_DnaA_CS"/>
</dbReference>
<protein>
    <submittedName>
        <fullName evidence="10">Chromosomal replication initiator protein DnaA</fullName>
    </submittedName>
</protein>
<name>A0A3B1D1N8_9ZZZZ</name>
<dbReference type="HAMAP" id="MF_00377">
    <property type="entry name" value="DnaA_bact"/>
    <property type="match status" value="1"/>
</dbReference>
<keyword evidence="6" id="KW-0446">Lipid-binding</keyword>
<evidence type="ECO:0000256" key="1">
    <source>
        <dbReference type="ARBA" id="ARBA00006583"/>
    </source>
</evidence>
<evidence type="ECO:0000313" key="10">
    <source>
        <dbReference type="EMBL" id="VAX30693.1"/>
    </source>
</evidence>
<dbReference type="GO" id="GO:0005886">
    <property type="term" value="C:plasma membrane"/>
    <property type="evidence" value="ECO:0007669"/>
    <property type="project" value="TreeGrafter"/>
</dbReference>
<accession>A0A3B1D1N8</accession>
<dbReference type="Pfam" id="PF11638">
    <property type="entry name" value="DnaA_N"/>
    <property type="match status" value="1"/>
</dbReference>
<dbReference type="InterPro" id="IPR003593">
    <property type="entry name" value="AAA+_ATPase"/>
</dbReference>
<dbReference type="InterPro" id="IPR013159">
    <property type="entry name" value="DnaA_C"/>
</dbReference>
<keyword evidence="5" id="KW-0067">ATP-binding</keyword>
<dbReference type="SMART" id="SM00760">
    <property type="entry name" value="Bac_DnaA_C"/>
    <property type="match status" value="1"/>
</dbReference>
<sequence>METAAIWDKCLRSIDEKVGGSVFELWFKPIKLKQIKDDYVVVEIPNRFYKEWIEENYSEIIQNAFREQTGQELTVKYKIAEKQDKEVKKFDARIDSRRRALRNKGVFLNPKYTFEEFIAGPSNQFAHAAAMKVTEAPGRAYNPLFIYGGVGLGKTHLINAIGNRVIDSMPNFRVLYVPSEQFTNEVVAAIRHDKMGELKDKYRNVDLLLLDDVQFIANKTQTQEEFFHTFNALYEQQKQIVISSDRSPRDISDITDRLKSRFTMGLIADIQLPSVETKMAILFKKAEYQRIQIPHDVAYWLAMKIKSNIRELEGCLIKLAAHSTLTGVPITLDMAKNVLKDFLHDDERPLTVEIIQKTVADFYGIRFQELKTKKRTKEIALPRQIAMYLSREHTDLSLNDIGKNFGGKDHATVIYACRQIDKRKNADESFNRIIESLINKIKG</sequence>
<dbReference type="GO" id="GO:0008289">
    <property type="term" value="F:lipid binding"/>
    <property type="evidence" value="ECO:0007669"/>
    <property type="project" value="UniProtKB-KW"/>
</dbReference>
<dbReference type="GO" id="GO:0006270">
    <property type="term" value="P:DNA replication initiation"/>
    <property type="evidence" value="ECO:0007669"/>
    <property type="project" value="InterPro"/>
</dbReference>
<dbReference type="SUPFAM" id="SSF48295">
    <property type="entry name" value="TrpR-like"/>
    <property type="match status" value="1"/>
</dbReference>